<feature type="binding site" evidence="5">
    <location>
        <position position="249"/>
    </location>
    <ligand>
        <name>substrate</name>
    </ligand>
</feature>
<keyword evidence="3 5" id="KW-0560">Oxidoreductase</keyword>
<comment type="similarity">
    <text evidence="1 5">Belongs to the NAD(P)-dependent epimerase/dehydratase family. Fucose synthase subfamily.</text>
</comment>
<reference evidence="8" key="1">
    <citation type="submission" date="2023-07" db="EMBL/GenBank/DDBJ databases">
        <title>Identification and characterization of horizontal gene transfer across gut microbiota members of farm animals based on homology search.</title>
        <authorList>
            <person name="Schwarzerova J."/>
            <person name="Nykrynova M."/>
            <person name="Jureckova K."/>
            <person name="Cejkova D."/>
            <person name="Rychlik I."/>
        </authorList>
    </citation>
    <scope>NUCLEOTIDE SEQUENCE [LARGE SCALE GENOMIC DNA]</scope>
    <source>
        <strain evidence="8">ET4</strain>
    </source>
</reference>
<dbReference type="InterPro" id="IPR028614">
    <property type="entry name" value="GDP_fucose/colitose_synth"/>
</dbReference>
<dbReference type="Proteomes" id="UP001228403">
    <property type="component" value="Unassembled WGS sequence"/>
</dbReference>
<keyword evidence="4 5" id="KW-0413">Isomerase</keyword>
<keyword evidence="2 5" id="KW-0521">NADP</keyword>
<comment type="catalytic activity">
    <reaction evidence="5">
        <text>GDP-beta-L-fucose + NADP(+) = GDP-4-dehydro-alpha-D-rhamnose + NADPH + H(+)</text>
        <dbReference type="Rhea" id="RHEA:18885"/>
        <dbReference type="ChEBI" id="CHEBI:15378"/>
        <dbReference type="ChEBI" id="CHEBI:57273"/>
        <dbReference type="ChEBI" id="CHEBI:57783"/>
        <dbReference type="ChEBI" id="CHEBI:57964"/>
        <dbReference type="ChEBI" id="CHEBI:58349"/>
        <dbReference type="EC" id="1.1.1.271"/>
    </reaction>
</comment>
<keyword evidence="5" id="KW-0511">Multifunctional enzyme</keyword>
<dbReference type="PANTHER" id="PTHR43238:SF1">
    <property type="entry name" value="GDP-L-FUCOSE SYNTHASE"/>
    <property type="match status" value="1"/>
</dbReference>
<dbReference type="EMBL" id="JAUDCF010000037">
    <property type="protein sequence ID" value="MDM8146581.1"/>
    <property type="molecule type" value="Genomic_DNA"/>
</dbReference>
<feature type="binding site" evidence="5">
    <location>
        <position position="242"/>
    </location>
    <ligand>
        <name>substrate</name>
    </ligand>
</feature>
<keyword evidence="8" id="KW-1185">Reference proteome</keyword>
<name>A0ABT7U7S8_9BACE</name>
<dbReference type="InterPro" id="IPR036291">
    <property type="entry name" value="NAD(P)-bd_dom_sf"/>
</dbReference>
<comment type="pathway">
    <text evidence="5">Nucleotide-sugar biosynthesis; GDP-L-fucose biosynthesis via de novo pathway; GDP-L-fucose from GDP-alpha-D-mannose: step 2/2.</text>
</comment>
<feature type="binding site" evidence="5">
    <location>
        <position position="181"/>
    </location>
    <ligand>
        <name>NADP(+)</name>
        <dbReference type="ChEBI" id="CHEBI:58349"/>
    </ligand>
</feature>
<dbReference type="SUPFAM" id="SSF51735">
    <property type="entry name" value="NAD(P)-binding Rossmann-fold domains"/>
    <property type="match status" value="1"/>
</dbReference>
<evidence type="ECO:0000256" key="3">
    <source>
        <dbReference type="ARBA" id="ARBA00023002"/>
    </source>
</evidence>
<feature type="binding site" evidence="5">
    <location>
        <begin position="107"/>
        <end position="110"/>
    </location>
    <ligand>
        <name>NADP(+)</name>
        <dbReference type="ChEBI" id="CHEBI:58349"/>
    </ligand>
</feature>
<evidence type="ECO:0000256" key="1">
    <source>
        <dbReference type="ARBA" id="ARBA00005959"/>
    </source>
</evidence>
<dbReference type="EC" id="1.1.1.271" evidence="5"/>
<dbReference type="Pfam" id="PF01370">
    <property type="entry name" value="Epimerase"/>
    <property type="match status" value="1"/>
</dbReference>
<dbReference type="HAMAP" id="MF_00956">
    <property type="entry name" value="GDP_fucose_synth"/>
    <property type="match status" value="1"/>
</dbReference>
<evidence type="ECO:0000256" key="4">
    <source>
        <dbReference type="ARBA" id="ARBA00023235"/>
    </source>
</evidence>
<dbReference type="PANTHER" id="PTHR43238">
    <property type="entry name" value="GDP-L-FUCOSE SYNTHASE"/>
    <property type="match status" value="1"/>
</dbReference>
<feature type="domain" description="NAD-dependent epimerase/dehydratase" evidence="6">
    <location>
        <begin position="8"/>
        <end position="198"/>
    </location>
</feature>
<dbReference type="InterPro" id="IPR001509">
    <property type="entry name" value="Epimerase_deHydtase"/>
</dbReference>
<proteinExistence type="inferred from homology"/>
<dbReference type="Gene3D" id="3.90.25.10">
    <property type="entry name" value="UDP-galactose 4-epimerase, domain 1"/>
    <property type="match status" value="2"/>
</dbReference>
<feature type="binding site" evidence="5">
    <location>
        <position position="142"/>
    </location>
    <ligand>
        <name>NADP(+)</name>
        <dbReference type="ChEBI" id="CHEBI:58349"/>
    </ligand>
</feature>
<gene>
    <name evidence="5" type="primary">fcl</name>
    <name evidence="7" type="ORF">QUW02_11735</name>
</gene>
<evidence type="ECO:0000313" key="8">
    <source>
        <dbReference type="Proteomes" id="UP001228403"/>
    </source>
</evidence>
<accession>A0ABT7U7S8</accession>
<dbReference type="Gene3D" id="3.40.50.720">
    <property type="entry name" value="NAD(P)-binding Rossmann-like Domain"/>
    <property type="match status" value="2"/>
</dbReference>
<feature type="site" description="Important for catalytic activity" evidence="5">
    <location>
        <position position="111"/>
    </location>
</feature>
<feature type="binding site" evidence="5">
    <location>
        <position position="189"/>
    </location>
    <ligand>
        <name>substrate</name>
    </ligand>
</feature>
<protein>
    <recommendedName>
        <fullName evidence="5">GDP-L-fucose synthase</fullName>
        <ecNumber evidence="5">1.1.1.271</ecNumber>
    </recommendedName>
    <alternativeName>
        <fullName evidence="5">GDP-4-keto-6-deoxy-D-mannose-3,5-epimerase-4-reductase</fullName>
    </alternativeName>
</protein>
<dbReference type="CDD" id="cd05239">
    <property type="entry name" value="GDP_FS_SDR_e"/>
    <property type="match status" value="1"/>
</dbReference>
<evidence type="ECO:0000256" key="2">
    <source>
        <dbReference type="ARBA" id="ARBA00022857"/>
    </source>
</evidence>
<evidence type="ECO:0000256" key="5">
    <source>
        <dbReference type="HAMAP-Rule" id="MF_00956"/>
    </source>
</evidence>
<comment type="caution">
    <text evidence="7">The sequence shown here is derived from an EMBL/GenBank/DDBJ whole genome shotgun (WGS) entry which is preliminary data.</text>
</comment>
<comment type="function">
    <text evidence="5">Catalyzes the two-step NADP-dependent conversion of GDP-4-dehydro-6-deoxy-D-mannose to GDP-fucose, involving an epimerase and a reductase reaction.</text>
</comment>
<feature type="active site" description="Proton donor/acceptor" evidence="5">
    <location>
        <position position="138"/>
    </location>
</feature>
<feature type="binding site" evidence="5">
    <location>
        <position position="321"/>
    </location>
    <ligand>
        <name>substrate</name>
    </ligand>
</feature>
<sequence length="366" mass="41424">MIDLNAKIYVAGHHGLVGSAIWNNLKQRGYTNLVGRTHQELDLMDPVAVKQFFDQEKPEYVVLAAAHVGGIMANSLYRADFIYNNLQIQQNVIGESFRHQVKKLLFLGSTCIYPGNAPQPMTEDVLLTSPLEYTNEPYAIAKIAGLKMCESFNLQYGTNYIAVMPTNLYGPNDNFHLENSHVLPAMIRKIHLAKCLHAQDWEAVRKDLNLRPVEGVSGEASDGEILQILDKYGITPAEVRLWGTGKPMREFLWSEEMADASVHVLLNVDFKDTYDPSDKNIRNCHINVGTGKEISIREVAELIVRTVGYEGELHWDSSKPDGTLRKLTDVSKLHQLGWHHTIEIDEGVRKLYDWYLQGICINHQTK</sequence>
<organism evidence="7 8">
    <name type="scientific">Bacteroides eggerthii</name>
    <dbReference type="NCBI Taxonomy" id="28111"/>
    <lineage>
        <taxon>Bacteria</taxon>
        <taxon>Pseudomonadati</taxon>
        <taxon>Bacteroidota</taxon>
        <taxon>Bacteroidia</taxon>
        <taxon>Bacteroidales</taxon>
        <taxon>Bacteroidaceae</taxon>
        <taxon>Bacteroides</taxon>
    </lineage>
</organism>
<evidence type="ECO:0000259" key="6">
    <source>
        <dbReference type="Pfam" id="PF01370"/>
    </source>
</evidence>
<feature type="binding site" evidence="5">
    <location>
        <begin position="165"/>
        <end position="168"/>
    </location>
    <ligand>
        <name>NADP(+)</name>
        <dbReference type="ChEBI" id="CHEBI:58349"/>
    </ligand>
</feature>
<evidence type="ECO:0000313" key="7">
    <source>
        <dbReference type="EMBL" id="MDM8146581.1"/>
    </source>
</evidence>
<feature type="binding site" evidence="5">
    <location>
        <begin position="12"/>
        <end position="18"/>
    </location>
    <ligand>
        <name>NADP(+)</name>
        <dbReference type="ChEBI" id="CHEBI:58349"/>
    </ligand>
</feature>
<feature type="site" description="Important for catalytic activity" evidence="5">
    <location>
        <position position="109"/>
    </location>
</feature>